<comment type="caution">
    <text evidence="1">The sequence shown here is derived from an EMBL/GenBank/DDBJ whole genome shotgun (WGS) entry which is preliminary data.</text>
</comment>
<evidence type="ECO:0000313" key="1">
    <source>
        <dbReference type="EMBL" id="EKT4094762.1"/>
    </source>
</evidence>
<name>A0AAI9C5T9_STEMA</name>
<protein>
    <submittedName>
        <fullName evidence="1">PAAR domain-containing protein</fullName>
    </submittedName>
</protein>
<reference evidence="1" key="1">
    <citation type="submission" date="2022-07" db="EMBL/GenBank/DDBJ databases">
        <authorList>
            <consortium name="DAFM: The Division of Animal and Food Microbiology"/>
        </authorList>
    </citation>
    <scope>NUCLEOTIDE SEQUENCE</scope>
    <source>
        <strain evidence="1">19MO01SH01-2</strain>
    </source>
</reference>
<dbReference type="EMBL" id="ABLOJW010000035">
    <property type="protein sequence ID" value="EKT4094762.1"/>
    <property type="molecule type" value="Genomic_DNA"/>
</dbReference>
<organism evidence="1 2">
    <name type="scientific">Stenotrophomonas maltophilia</name>
    <name type="common">Pseudomonas maltophilia</name>
    <name type="synonym">Xanthomonas maltophilia</name>
    <dbReference type="NCBI Taxonomy" id="40324"/>
    <lineage>
        <taxon>Bacteria</taxon>
        <taxon>Pseudomonadati</taxon>
        <taxon>Pseudomonadota</taxon>
        <taxon>Gammaproteobacteria</taxon>
        <taxon>Lysobacterales</taxon>
        <taxon>Lysobacteraceae</taxon>
        <taxon>Stenotrophomonas</taxon>
        <taxon>Stenotrophomonas maltophilia group</taxon>
    </lineage>
</organism>
<dbReference type="CDD" id="cd14744">
    <property type="entry name" value="PAAR_CT_2"/>
    <property type="match status" value="1"/>
</dbReference>
<gene>
    <name evidence="1" type="ORF">QEG23_004334</name>
</gene>
<sequence>MARNWIVLGDPLSSGGQVLQGSPMTDIDGKPVARIGDPALCKRHGPTRIASGDSTVIIDGQPVARHGDLCACGCSLMSSQQTHVFLEQGGGGGAAAGGSAAATLGKAASVAGIATRLMGKRESGLFDQALRFLTRSREPLSNVPYTLELDNGEQVSGTTDSNGATARVQTDSAVRIVRATLREPSGSATCCSSVTGAEDKVSFAVDGAATTEEAYGQSVVEVEAKGHERSLTAGEIDIARKVFGTSVDYARVKVHNHGYWLFFGFQDKNTAVTPNGEMYFPKGVHEDDYSALGVDKQHWFIHEMVHVWQYQLGYSIKWVRMFRPNMKYDYAPSNDKRLCDFNMEQQGDILADYFVAAFTSEAYQATIAARVGASNVAATLAPMLSDFLADPAAASNLPNTKE</sequence>
<dbReference type="Gene3D" id="2.60.200.60">
    <property type="match status" value="1"/>
</dbReference>
<proteinExistence type="predicted"/>
<accession>A0AAI9C5T9</accession>
<dbReference type="InterPro" id="IPR008727">
    <property type="entry name" value="PAAR_motif"/>
</dbReference>
<dbReference type="Pfam" id="PF05488">
    <property type="entry name" value="PAAR_motif"/>
    <property type="match status" value="1"/>
</dbReference>
<evidence type="ECO:0000313" key="2">
    <source>
        <dbReference type="Proteomes" id="UP001218208"/>
    </source>
</evidence>
<dbReference type="Proteomes" id="UP001218208">
    <property type="component" value="Unassembled WGS sequence"/>
</dbReference>
<dbReference type="AlphaFoldDB" id="A0AAI9C5T9"/>